<evidence type="ECO:0000259" key="2">
    <source>
        <dbReference type="Pfam" id="PF13683"/>
    </source>
</evidence>
<dbReference type="PANTHER" id="PTHR46889">
    <property type="entry name" value="TRANSPOSASE INSF FOR INSERTION SEQUENCE IS3B-RELATED"/>
    <property type="match status" value="1"/>
</dbReference>
<comment type="caution">
    <text evidence="3">The sequence shown here is derived from an EMBL/GenBank/DDBJ whole genome shotgun (WGS) entry which is preliminary data.</text>
</comment>
<protein>
    <submittedName>
        <fullName evidence="3">Integrase core domain-containing protein</fullName>
    </submittedName>
</protein>
<dbReference type="PANTHER" id="PTHR46889:SF4">
    <property type="entry name" value="TRANSPOSASE INSO FOR INSERTION SEQUENCE ELEMENT IS911B-RELATED"/>
    <property type="match status" value="1"/>
</dbReference>
<sequence length="162" mass="17981">MPKPAAQRHSAATTPCNSSRIHISPAHRHANQQRRSPASPPNSFTFAPPSKPSPKSSNATKNKSARSPNHHTDDEPSHPAAAIHRPRLAGQCFDNAAAEAFFASLEWEVLSRNRFRDTIHAQAVVIDWCYTFYNHQRRHSAADGLSPVNYEIRESKTKPEAA</sequence>
<evidence type="ECO:0000313" key="4">
    <source>
        <dbReference type="Proteomes" id="UP001139068"/>
    </source>
</evidence>
<dbReference type="SUPFAM" id="SSF53098">
    <property type="entry name" value="Ribonuclease H-like"/>
    <property type="match status" value="1"/>
</dbReference>
<dbReference type="InterPro" id="IPR050900">
    <property type="entry name" value="Transposase_IS3/IS150/IS904"/>
</dbReference>
<dbReference type="InterPro" id="IPR012337">
    <property type="entry name" value="RNaseH-like_sf"/>
</dbReference>
<name>A0ABS9YQ44_9MYCO</name>
<gene>
    <name evidence="3" type="ORF">K9U37_00075</name>
</gene>
<evidence type="ECO:0000313" key="3">
    <source>
        <dbReference type="EMBL" id="MCI4673436.1"/>
    </source>
</evidence>
<organism evidence="3 4">
    <name type="scientific">Candidatus Mycolicibacterium alkanivorans</name>
    <dbReference type="NCBI Taxonomy" id="2954114"/>
    <lineage>
        <taxon>Bacteria</taxon>
        <taxon>Bacillati</taxon>
        <taxon>Actinomycetota</taxon>
        <taxon>Actinomycetes</taxon>
        <taxon>Mycobacteriales</taxon>
        <taxon>Mycobacteriaceae</taxon>
        <taxon>Mycolicibacterium</taxon>
    </lineage>
</organism>
<evidence type="ECO:0000256" key="1">
    <source>
        <dbReference type="SAM" id="MobiDB-lite"/>
    </source>
</evidence>
<accession>A0ABS9YQ44</accession>
<dbReference type="EMBL" id="JAIVFL010000001">
    <property type="protein sequence ID" value="MCI4673436.1"/>
    <property type="molecule type" value="Genomic_DNA"/>
</dbReference>
<feature type="domain" description="Integrase catalytic" evidence="2">
    <location>
        <begin position="90"/>
        <end position="147"/>
    </location>
</feature>
<feature type="region of interest" description="Disordered" evidence="1">
    <location>
        <begin position="1"/>
        <end position="81"/>
    </location>
</feature>
<dbReference type="Pfam" id="PF13683">
    <property type="entry name" value="rve_3"/>
    <property type="match status" value="1"/>
</dbReference>
<dbReference type="Proteomes" id="UP001139068">
    <property type="component" value="Unassembled WGS sequence"/>
</dbReference>
<dbReference type="InterPro" id="IPR001584">
    <property type="entry name" value="Integrase_cat-core"/>
</dbReference>
<feature type="compositionally biased region" description="Low complexity" evidence="1">
    <location>
        <begin position="43"/>
        <end position="62"/>
    </location>
</feature>
<keyword evidence="4" id="KW-1185">Reference proteome</keyword>
<reference evidence="3" key="1">
    <citation type="journal article" date="2022" name="ISME J.">
        <title>Identification of active gaseous-alkane degraders at natural gas seeps.</title>
        <authorList>
            <person name="Farhan Ul Haque M."/>
            <person name="Hernandez M."/>
            <person name="Crombie A.T."/>
            <person name="Murrell J.C."/>
        </authorList>
    </citation>
    <scope>NUCLEOTIDE SEQUENCE</scope>
    <source>
        <strain evidence="3">ANDR5</strain>
    </source>
</reference>
<proteinExistence type="predicted"/>
<feature type="compositionally biased region" description="Polar residues" evidence="1">
    <location>
        <begin position="10"/>
        <end position="21"/>
    </location>
</feature>